<dbReference type="EMBL" id="VOLQ01000006">
    <property type="protein sequence ID" value="TWX70047.1"/>
    <property type="molecule type" value="Genomic_DNA"/>
</dbReference>
<dbReference type="Proteomes" id="UP000321525">
    <property type="component" value="Unassembled WGS sequence"/>
</dbReference>
<feature type="active site" evidence="3">
    <location>
        <position position="46"/>
    </location>
</feature>
<evidence type="ECO:0000313" key="7">
    <source>
        <dbReference type="Proteomes" id="UP000321917"/>
    </source>
</evidence>
<proteinExistence type="inferred from homology"/>
<dbReference type="Gene3D" id="3.10.310.10">
    <property type="entry name" value="Diaminopimelate Epimerase, Chain A, domain 1"/>
    <property type="match status" value="2"/>
</dbReference>
<name>A0A5C6QMQ2_9GAMM</name>
<comment type="similarity">
    <text evidence="1">Belongs to the PhzF family.</text>
</comment>
<dbReference type="SUPFAM" id="SSF54506">
    <property type="entry name" value="Diaminopimelate epimerase-like"/>
    <property type="match status" value="1"/>
</dbReference>
<dbReference type="Pfam" id="PF02567">
    <property type="entry name" value="PhzC-PhzF"/>
    <property type="match status" value="1"/>
</dbReference>
<dbReference type="PANTHER" id="PTHR13774">
    <property type="entry name" value="PHENAZINE BIOSYNTHESIS PROTEIN"/>
    <property type="match status" value="1"/>
</dbReference>
<gene>
    <name evidence="4" type="ORF">ESZ26_07930</name>
    <name evidence="5" type="ORF">ESZ27_04620</name>
</gene>
<accession>A0A5C6QMQ2</accession>
<evidence type="ECO:0000313" key="6">
    <source>
        <dbReference type="Proteomes" id="UP000321525"/>
    </source>
</evidence>
<dbReference type="Proteomes" id="UP000321917">
    <property type="component" value="Unassembled WGS sequence"/>
</dbReference>
<dbReference type="AlphaFoldDB" id="A0A5C6QMQ2"/>
<evidence type="ECO:0000256" key="2">
    <source>
        <dbReference type="ARBA" id="ARBA00023235"/>
    </source>
</evidence>
<evidence type="ECO:0000256" key="3">
    <source>
        <dbReference type="PIRSR" id="PIRSR016184-1"/>
    </source>
</evidence>
<comment type="caution">
    <text evidence="5">The sequence shown here is derived from an EMBL/GenBank/DDBJ whole genome shotgun (WGS) entry which is preliminary data.</text>
</comment>
<dbReference type="PIRSF" id="PIRSF016184">
    <property type="entry name" value="PhzC_PhzF"/>
    <property type="match status" value="1"/>
</dbReference>
<protein>
    <submittedName>
        <fullName evidence="5">PhzF family phenazine biosynthesis protein</fullName>
    </submittedName>
</protein>
<sequence>MELHINVIDAFTDETFKGNPAAVIITTDWLTTELMQSIAIENNLSETAFIKQINNQVYEIRWFSPITEIDFCGHATLAASFVIFAKDKNLKEINFFAKAVGDLSVTQTTDGYIQMCFPNKEPTVVDKIPAALLKGLSINPIDVLLNDQAYFVIYENEGDVLAVIANSDELKQLAPYDVVVTSTSTSSEHDFVSRYFWPANGGDEDPVTGSIHTGLTPYWSKKLKKLDLIAYQVSKRGGKLMCRIEGDKVYISGKAVQYLAGTITV</sequence>
<evidence type="ECO:0000313" key="4">
    <source>
        <dbReference type="EMBL" id="TWX60292.1"/>
    </source>
</evidence>
<dbReference type="PANTHER" id="PTHR13774:SF17">
    <property type="entry name" value="PHENAZINE BIOSYNTHESIS-LIKE DOMAIN-CONTAINING PROTEIN"/>
    <property type="match status" value="1"/>
</dbReference>
<dbReference type="RefSeq" id="WP_146799209.1">
    <property type="nucleotide sequence ID" value="NZ_VOLP01000010.1"/>
</dbReference>
<dbReference type="EMBL" id="VOLR01000009">
    <property type="protein sequence ID" value="TWX60292.1"/>
    <property type="molecule type" value="Genomic_DNA"/>
</dbReference>
<dbReference type="GO" id="GO:0016853">
    <property type="term" value="F:isomerase activity"/>
    <property type="evidence" value="ECO:0007669"/>
    <property type="project" value="UniProtKB-KW"/>
</dbReference>
<keyword evidence="2" id="KW-0413">Isomerase</keyword>
<dbReference type="InterPro" id="IPR003719">
    <property type="entry name" value="Phenazine_PhzF-like"/>
</dbReference>
<organism evidence="5 7">
    <name type="scientific">Colwellia hornerae</name>
    <dbReference type="NCBI Taxonomy" id="89402"/>
    <lineage>
        <taxon>Bacteria</taxon>
        <taxon>Pseudomonadati</taxon>
        <taxon>Pseudomonadota</taxon>
        <taxon>Gammaproteobacteria</taxon>
        <taxon>Alteromonadales</taxon>
        <taxon>Colwelliaceae</taxon>
        <taxon>Colwellia</taxon>
    </lineage>
</organism>
<dbReference type="OrthoDB" id="9788221at2"/>
<dbReference type="GO" id="GO:0005737">
    <property type="term" value="C:cytoplasm"/>
    <property type="evidence" value="ECO:0007669"/>
    <property type="project" value="TreeGrafter"/>
</dbReference>
<keyword evidence="6" id="KW-1185">Reference proteome</keyword>
<dbReference type="NCBIfam" id="TIGR00654">
    <property type="entry name" value="PhzF_family"/>
    <property type="match status" value="1"/>
</dbReference>
<evidence type="ECO:0000256" key="1">
    <source>
        <dbReference type="ARBA" id="ARBA00008270"/>
    </source>
</evidence>
<evidence type="ECO:0000313" key="5">
    <source>
        <dbReference type="EMBL" id="TWX70047.1"/>
    </source>
</evidence>
<reference evidence="5 7" key="1">
    <citation type="submission" date="2019-07" db="EMBL/GenBank/DDBJ databases">
        <title>Genomes of sea-ice associated Colwellia species.</title>
        <authorList>
            <person name="Bowman J.P."/>
        </authorList>
    </citation>
    <scope>NUCLEOTIDE SEQUENCE [LARGE SCALE GENOMIC DNA]</scope>
    <source>
        <strain evidence="4 6">ACAM 607</strain>
        <strain evidence="5 7">IC036</strain>
    </source>
</reference>